<keyword evidence="2" id="KW-1185">Reference proteome</keyword>
<organism evidence="1 2">
    <name type="scientific">Legionella maceachernii</name>
    <dbReference type="NCBI Taxonomy" id="466"/>
    <lineage>
        <taxon>Bacteria</taxon>
        <taxon>Pseudomonadati</taxon>
        <taxon>Pseudomonadota</taxon>
        <taxon>Gammaproteobacteria</taxon>
        <taxon>Legionellales</taxon>
        <taxon>Legionellaceae</taxon>
        <taxon>Legionella</taxon>
    </lineage>
</organism>
<evidence type="ECO:0000313" key="2">
    <source>
        <dbReference type="Proteomes" id="UP000054908"/>
    </source>
</evidence>
<dbReference type="STRING" id="466.Lmac_0047"/>
<accession>A0A0W0WID1</accession>
<proteinExistence type="predicted"/>
<comment type="caution">
    <text evidence="1">The sequence shown here is derived from an EMBL/GenBank/DDBJ whole genome shotgun (WGS) entry which is preliminary data.</text>
</comment>
<dbReference type="Proteomes" id="UP000054908">
    <property type="component" value="Unassembled WGS sequence"/>
</dbReference>
<sequence length="96" mass="10633">MKVLVESVVTAKMLRPDSKGRITLGSIARGISGYAMHLEPNGTVILKPFVEIPVKEKWLFENTSALQKVRTGLAQAKNKELIDKGSFSQFSDDEIE</sequence>
<reference evidence="1 2" key="1">
    <citation type="submission" date="2015-11" db="EMBL/GenBank/DDBJ databases">
        <title>Genomic analysis of 38 Legionella species identifies large and diverse effector repertoires.</title>
        <authorList>
            <person name="Burstein D."/>
            <person name="Amaro F."/>
            <person name="Zusman T."/>
            <person name="Lifshitz Z."/>
            <person name="Cohen O."/>
            <person name="Gilbert J.A."/>
            <person name="Pupko T."/>
            <person name="Shuman H.A."/>
            <person name="Segal G."/>
        </authorList>
    </citation>
    <scope>NUCLEOTIDE SEQUENCE [LARGE SCALE GENOMIC DNA]</scope>
    <source>
        <strain evidence="1 2">PX-1-G2-E2</strain>
    </source>
</reference>
<gene>
    <name evidence="1" type="ORF">Lmac_0047</name>
</gene>
<evidence type="ECO:0000313" key="1">
    <source>
        <dbReference type="EMBL" id="KTD32003.1"/>
    </source>
</evidence>
<dbReference type="PATRIC" id="fig|466.6.peg.51"/>
<dbReference type="AlphaFoldDB" id="A0A0W0WID1"/>
<name>A0A0W0WID1_9GAMM</name>
<dbReference type="EMBL" id="LNYL01000001">
    <property type="protein sequence ID" value="KTD32003.1"/>
    <property type="molecule type" value="Genomic_DNA"/>
</dbReference>
<protein>
    <submittedName>
        <fullName evidence="1">Uncharacterized protein</fullName>
    </submittedName>
</protein>